<feature type="transmembrane region" description="Helical" evidence="7">
    <location>
        <begin position="48"/>
        <end position="67"/>
    </location>
</feature>
<dbReference type="EMBL" id="JBBVGT010000003">
    <property type="protein sequence ID" value="MFB5946848.1"/>
    <property type="molecule type" value="Genomic_DNA"/>
</dbReference>
<dbReference type="PANTHER" id="PTHR34582">
    <property type="entry name" value="UPF0702 TRANSMEMBRANE PROTEIN YCAP"/>
    <property type="match status" value="1"/>
</dbReference>
<evidence type="ECO:0000313" key="10">
    <source>
        <dbReference type="Proteomes" id="UP001580928"/>
    </source>
</evidence>
<protein>
    <submittedName>
        <fullName evidence="9">YetF domain-containing protein</fullName>
    </submittedName>
</protein>
<keyword evidence="4 7" id="KW-0812">Transmembrane</keyword>
<feature type="transmembrane region" description="Helical" evidence="7">
    <location>
        <begin position="15"/>
        <end position="36"/>
    </location>
</feature>
<evidence type="ECO:0000256" key="3">
    <source>
        <dbReference type="ARBA" id="ARBA00022475"/>
    </source>
</evidence>
<feature type="transmembrane region" description="Helical" evidence="7">
    <location>
        <begin position="73"/>
        <end position="95"/>
    </location>
</feature>
<organism evidence="9 10">
    <name type="scientific">Albibacterium profundi</name>
    <dbReference type="NCBI Taxonomy" id="3134906"/>
    <lineage>
        <taxon>Bacteria</taxon>
        <taxon>Pseudomonadati</taxon>
        <taxon>Bacteroidota</taxon>
        <taxon>Sphingobacteriia</taxon>
        <taxon>Sphingobacteriales</taxon>
        <taxon>Sphingobacteriaceae</taxon>
        <taxon>Albibacterium</taxon>
    </lineage>
</organism>
<reference evidence="9 10" key="1">
    <citation type="submission" date="2024-04" db="EMBL/GenBank/DDBJ databases">
        <title>Albibacterium profundi sp. nov., isolated from sediment of the Challenger Deep of Mariana Trench.</title>
        <authorList>
            <person name="Wang Y."/>
        </authorList>
    </citation>
    <scope>NUCLEOTIDE SEQUENCE [LARGE SCALE GENOMIC DNA]</scope>
    <source>
        <strain evidence="9 10">RHL897</strain>
    </source>
</reference>
<dbReference type="PANTHER" id="PTHR34582:SF6">
    <property type="entry name" value="UPF0702 TRANSMEMBRANE PROTEIN YCAP"/>
    <property type="match status" value="1"/>
</dbReference>
<sequence>MELDWHRILFNDQPYSYFVEIFIRTLIMFIAAVVTLRIAGKREVQQLSIFEMVMIVTLGSAAGDPMFYDDVGILHALAVFVVVLTSYRLLIILIARNKSAEVLLEGKPHYIIREGRLCIGEMPSDELGSDEFFGQLRTQSIEHLGQLRCVILEDTGNLSVFFYSDEEVKPGLPILPDEYNKKSSKITSSGLYACSYCGNTKHLEPVERVLCEVCDNVEWVSAIDRRRIGA</sequence>
<evidence type="ECO:0000256" key="6">
    <source>
        <dbReference type="ARBA" id="ARBA00023136"/>
    </source>
</evidence>
<dbReference type="RefSeq" id="WP_375558377.1">
    <property type="nucleotide sequence ID" value="NZ_JBBVGT010000003.1"/>
</dbReference>
<dbReference type="InterPro" id="IPR023090">
    <property type="entry name" value="UPF0702_alpha/beta_dom_sf"/>
</dbReference>
<dbReference type="Proteomes" id="UP001580928">
    <property type="component" value="Unassembled WGS sequence"/>
</dbReference>
<evidence type="ECO:0000256" key="7">
    <source>
        <dbReference type="SAM" id="Phobius"/>
    </source>
</evidence>
<name>A0ABV5CH00_9SPHI</name>
<comment type="caution">
    <text evidence="9">The sequence shown here is derived from an EMBL/GenBank/DDBJ whole genome shotgun (WGS) entry which is preliminary data.</text>
</comment>
<gene>
    <name evidence="9" type="ORF">WKR92_13520</name>
</gene>
<evidence type="ECO:0000259" key="8">
    <source>
        <dbReference type="Pfam" id="PF04239"/>
    </source>
</evidence>
<feature type="domain" description="YetF C-terminal" evidence="8">
    <location>
        <begin position="96"/>
        <end position="175"/>
    </location>
</feature>
<comment type="subcellular location">
    <subcellularLocation>
        <location evidence="1">Cell membrane</location>
        <topology evidence="1">Multi-pass membrane protein</topology>
    </subcellularLocation>
</comment>
<proteinExistence type="inferred from homology"/>
<evidence type="ECO:0000256" key="1">
    <source>
        <dbReference type="ARBA" id="ARBA00004651"/>
    </source>
</evidence>
<comment type="similarity">
    <text evidence="2">Belongs to the UPF0702 family.</text>
</comment>
<dbReference type="InterPro" id="IPR007353">
    <property type="entry name" value="DUF421"/>
</dbReference>
<evidence type="ECO:0000313" key="9">
    <source>
        <dbReference type="EMBL" id="MFB5946848.1"/>
    </source>
</evidence>
<keyword evidence="3" id="KW-1003">Cell membrane</keyword>
<keyword evidence="10" id="KW-1185">Reference proteome</keyword>
<accession>A0ABV5CH00</accession>
<dbReference type="Pfam" id="PF04239">
    <property type="entry name" value="DUF421"/>
    <property type="match status" value="1"/>
</dbReference>
<dbReference type="Gene3D" id="3.30.240.20">
    <property type="entry name" value="bsu07140 like domains"/>
    <property type="match status" value="1"/>
</dbReference>
<keyword evidence="5 7" id="KW-1133">Transmembrane helix</keyword>
<evidence type="ECO:0000256" key="4">
    <source>
        <dbReference type="ARBA" id="ARBA00022692"/>
    </source>
</evidence>
<evidence type="ECO:0000256" key="2">
    <source>
        <dbReference type="ARBA" id="ARBA00006448"/>
    </source>
</evidence>
<evidence type="ECO:0000256" key="5">
    <source>
        <dbReference type="ARBA" id="ARBA00022989"/>
    </source>
</evidence>
<keyword evidence="6 7" id="KW-0472">Membrane</keyword>